<protein>
    <submittedName>
        <fullName evidence="3">Uncharacterized protein</fullName>
    </submittedName>
</protein>
<keyword evidence="2" id="KW-1133">Transmembrane helix</keyword>
<gene>
    <name evidence="3" type="ORF">I0C86_30965</name>
</gene>
<evidence type="ECO:0000313" key="3">
    <source>
        <dbReference type="EMBL" id="MBF9133349.1"/>
    </source>
</evidence>
<dbReference type="EMBL" id="JADPUN010000266">
    <property type="protein sequence ID" value="MBF9133349.1"/>
    <property type="molecule type" value="Genomic_DNA"/>
</dbReference>
<keyword evidence="2" id="KW-0812">Transmembrane</keyword>
<reference evidence="3 4" key="1">
    <citation type="submission" date="2020-11" db="EMBL/GenBank/DDBJ databases">
        <title>A novel isolate from a Black sea contaminated sediment with potential to produce alkanes: Plantactinospora alkalitolerans sp. nov.</title>
        <authorList>
            <person name="Carro L."/>
            <person name="Veyisoglu A."/>
            <person name="Guven K."/>
            <person name="Schumann P."/>
            <person name="Klenk H.-P."/>
            <person name="Sahin N."/>
        </authorList>
    </citation>
    <scope>NUCLEOTIDE SEQUENCE [LARGE SCALE GENOMIC DNA]</scope>
    <source>
        <strain evidence="3 4">S1510</strain>
    </source>
</reference>
<feature type="transmembrane region" description="Helical" evidence="2">
    <location>
        <begin position="75"/>
        <end position="98"/>
    </location>
</feature>
<accession>A0ABS0H4T1</accession>
<proteinExistence type="predicted"/>
<feature type="compositionally biased region" description="Low complexity" evidence="1">
    <location>
        <begin position="1"/>
        <end position="12"/>
    </location>
</feature>
<organism evidence="3 4">
    <name type="scientific">Plantactinospora alkalitolerans</name>
    <dbReference type="NCBI Taxonomy" id="2789879"/>
    <lineage>
        <taxon>Bacteria</taxon>
        <taxon>Bacillati</taxon>
        <taxon>Actinomycetota</taxon>
        <taxon>Actinomycetes</taxon>
        <taxon>Micromonosporales</taxon>
        <taxon>Micromonosporaceae</taxon>
        <taxon>Plantactinospora</taxon>
    </lineage>
</organism>
<keyword evidence="4" id="KW-1185">Reference proteome</keyword>
<feature type="region of interest" description="Disordered" evidence="1">
    <location>
        <begin position="1"/>
        <end position="22"/>
    </location>
</feature>
<evidence type="ECO:0000256" key="2">
    <source>
        <dbReference type="SAM" id="Phobius"/>
    </source>
</evidence>
<keyword evidence="2" id="KW-0472">Membrane</keyword>
<evidence type="ECO:0000256" key="1">
    <source>
        <dbReference type="SAM" id="MobiDB-lite"/>
    </source>
</evidence>
<feature type="transmembrane region" description="Helical" evidence="2">
    <location>
        <begin position="31"/>
        <end position="55"/>
    </location>
</feature>
<dbReference type="Proteomes" id="UP000638560">
    <property type="component" value="Unassembled WGS sequence"/>
</dbReference>
<dbReference type="RefSeq" id="WP_196204860.1">
    <property type="nucleotide sequence ID" value="NZ_JADPUN010000266.1"/>
</dbReference>
<sequence length="214" mass="23606">MIVDRPTSTPDTETTEDEPQRKAKDAARVEYLNLVIACAVVAAVLTAWPIIEVVLLTAPGYPPTDPLTRGQAIDIMRALLACASSVCVWVGFFIILVLRRMSATFAVTHSARQHEQALKLRAELLRGLAAYREAARESMDGHLTVLAARDREIAARDREREEGLYALIGAVDALIQTISRDGDERAFTRIQGAVDLLDHRLKVVDNSSLRHRPG</sequence>
<evidence type="ECO:0000313" key="4">
    <source>
        <dbReference type="Proteomes" id="UP000638560"/>
    </source>
</evidence>
<comment type="caution">
    <text evidence="3">The sequence shown here is derived from an EMBL/GenBank/DDBJ whole genome shotgun (WGS) entry which is preliminary data.</text>
</comment>
<name>A0ABS0H4T1_9ACTN</name>